<dbReference type="InterPro" id="IPR010982">
    <property type="entry name" value="Lambda_DNA-bd_dom_sf"/>
</dbReference>
<dbReference type="HOGENOM" id="CLU_066192_62_4_9"/>
<sequence length="72" mass="8247">MTLFSQRLTELLDRTGTTRRSFAQALGVSERMVQYYITGKKDPTVETLIAIADFFDVSLDYLVGRSENPERK</sequence>
<dbReference type="PANTHER" id="PTHR46558:SF11">
    <property type="entry name" value="HTH-TYPE TRANSCRIPTIONAL REGULATOR XRE"/>
    <property type="match status" value="1"/>
</dbReference>
<accession>C8WS95</accession>
<dbReference type="EMBL" id="CP001727">
    <property type="protein sequence ID" value="ACV57529.1"/>
    <property type="molecule type" value="Genomic_DNA"/>
</dbReference>
<evidence type="ECO:0000259" key="2">
    <source>
        <dbReference type="PROSITE" id="PS50943"/>
    </source>
</evidence>
<dbReference type="InterPro" id="IPR001387">
    <property type="entry name" value="Cro/C1-type_HTH"/>
</dbReference>
<proteinExistence type="predicted"/>
<organism evidence="3 4">
    <name type="scientific">Alicyclobacillus acidocaldarius subsp. acidocaldarius (strain ATCC 27009 / DSM 446 / BCRC 14685 / JCM 5260 / KCTC 1825 / NBRC 15652 / NCIMB 11725 / NRRL B-14509 / 104-IA)</name>
    <name type="common">Bacillus acidocaldarius</name>
    <dbReference type="NCBI Taxonomy" id="521098"/>
    <lineage>
        <taxon>Bacteria</taxon>
        <taxon>Bacillati</taxon>
        <taxon>Bacillota</taxon>
        <taxon>Bacilli</taxon>
        <taxon>Bacillales</taxon>
        <taxon>Alicyclobacillaceae</taxon>
        <taxon>Alicyclobacillus</taxon>
    </lineage>
</organism>
<dbReference type="GO" id="GO:0003677">
    <property type="term" value="F:DNA binding"/>
    <property type="evidence" value="ECO:0007669"/>
    <property type="project" value="UniProtKB-KW"/>
</dbReference>
<feature type="domain" description="HTH cro/C1-type" evidence="2">
    <location>
        <begin position="18"/>
        <end position="62"/>
    </location>
</feature>
<dbReference type="Proteomes" id="UP000001917">
    <property type="component" value="Chromosome"/>
</dbReference>
<dbReference type="CDD" id="cd00093">
    <property type="entry name" value="HTH_XRE"/>
    <property type="match status" value="1"/>
</dbReference>
<evidence type="ECO:0000256" key="1">
    <source>
        <dbReference type="ARBA" id="ARBA00023125"/>
    </source>
</evidence>
<dbReference type="AlphaFoldDB" id="C8WS95"/>
<gene>
    <name evidence="3" type="ordered locus">Aaci_0471</name>
</gene>
<dbReference type="STRING" id="521098.Aaci_0471"/>
<dbReference type="SMART" id="SM00530">
    <property type="entry name" value="HTH_XRE"/>
    <property type="match status" value="1"/>
</dbReference>
<dbReference type="PROSITE" id="PS50943">
    <property type="entry name" value="HTH_CROC1"/>
    <property type="match status" value="1"/>
</dbReference>
<keyword evidence="4" id="KW-1185">Reference proteome</keyword>
<dbReference type="Gene3D" id="1.10.260.40">
    <property type="entry name" value="lambda repressor-like DNA-binding domains"/>
    <property type="match status" value="1"/>
</dbReference>
<evidence type="ECO:0000313" key="3">
    <source>
        <dbReference type="EMBL" id="ACV57529.1"/>
    </source>
</evidence>
<dbReference type="KEGG" id="aac:Aaci_0471"/>
<protein>
    <submittedName>
        <fullName evidence="3">Plasmid maintenance system antidote protein, XRE family</fullName>
    </submittedName>
</protein>
<reference evidence="4" key="1">
    <citation type="submission" date="2009-09" db="EMBL/GenBank/DDBJ databases">
        <title>The complete chromosome of Alicyclobacillus acidocaldarius subsp. acidocaldarius DSM 446.</title>
        <authorList>
            <consortium name="US DOE Joint Genome Institute (JGI-PGF)"/>
            <person name="Lucas S."/>
            <person name="Copeland A."/>
            <person name="Lapidus A."/>
            <person name="Glavina del Rio T."/>
            <person name="Dalin E."/>
            <person name="Tice H."/>
            <person name="Bruce D."/>
            <person name="Goodwin L."/>
            <person name="Pitluck S."/>
            <person name="Kyrpides N."/>
            <person name="Mavromatis K."/>
            <person name="Ivanova N."/>
            <person name="Ovchinnikova G."/>
            <person name="Chertkov O."/>
            <person name="Sims D."/>
            <person name="Brettin T."/>
            <person name="Detter J.C."/>
            <person name="Han C."/>
            <person name="Larimer F."/>
            <person name="Land M."/>
            <person name="Hauser L."/>
            <person name="Markowitz V."/>
            <person name="Cheng J.-F."/>
            <person name="Hugenholtz P."/>
            <person name="Woyke T."/>
            <person name="Wu D."/>
            <person name="Pukall R."/>
            <person name="Klenk H.-P."/>
            <person name="Eisen J.A."/>
        </authorList>
    </citation>
    <scope>NUCLEOTIDE SEQUENCE [LARGE SCALE GENOMIC DNA]</scope>
    <source>
        <strain evidence="4">ATCC 27009 / DSM 446 / BCRC 14685 / JCM 5260 / KCTC 1825 / NBRC 15652 / NCIMB 11725 / NRRL B-14509 / 104-IA</strain>
    </source>
</reference>
<dbReference type="Pfam" id="PF01381">
    <property type="entry name" value="HTH_3"/>
    <property type="match status" value="1"/>
</dbReference>
<keyword evidence="1" id="KW-0238">DNA-binding</keyword>
<dbReference type="PANTHER" id="PTHR46558">
    <property type="entry name" value="TRACRIPTIONAL REGULATORY PROTEIN-RELATED-RELATED"/>
    <property type="match status" value="1"/>
</dbReference>
<reference evidence="3 4" key="2">
    <citation type="journal article" date="2010" name="Stand. Genomic Sci.">
        <title>Complete genome sequence of Alicyclobacillus acidocaldarius type strain (104-IA).</title>
        <authorList>
            <person name="Mavromatis K."/>
            <person name="Sikorski J."/>
            <person name="Lapidus A."/>
            <person name="Glavina Del Rio T."/>
            <person name="Copeland A."/>
            <person name="Tice H."/>
            <person name="Cheng J.F."/>
            <person name="Lucas S."/>
            <person name="Chen F."/>
            <person name="Nolan M."/>
            <person name="Bruce D."/>
            <person name="Goodwin L."/>
            <person name="Pitluck S."/>
            <person name="Ivanova N."/>
            <person name="Ovchinnikova G."/>
            <person name="Pati A."/>
            <person name="Chen A."/>
            <person name="Palaniappan K."/>
            <person name="Land M."/>
            <person name="Hauser L."/>
            <person name="Chang Y.J."/>
            <person name="Jeffries C.D."/>
            <person name="Chain P."/>
            <person name="Meincke L."/>
            <person name="Sims D."/>
            <person name="Chertkov O."/>
            <person name="Han C."/>
            <person name="Brettin T."/>
            <person name="Detter J.C."/>
            <person name="Wahrenburg C."/>
            <person name="Rohde M."/>
            <person name="Pukall R."/>
            <person name="Goker M."/>
            <person name="Bristow J."/>
            <person name="Eisen J.A."/>
            <person name="Markowitz V."/>
            <person name="Hugenholtz P."/>
            <person name="Klenk H.P."/>
            <person name="Kyrpides N.C."/>
        </authorList>
    </citation>
    <scope>NUCLEOTIDE SEQUENCE [LARGE SCALE GENOMIC DNA]</scope>
    <source>
        <strain evidence="4">ATCC 27009 / DSM 446 / BCRC 14685 / JCM 5260 / KCTC 1825 / NBRC 15652 / NCIMB 11725 / NRRL B-14509 / 104-IA</strain>
    </source>
</reference>
<evidence type="ECO:0000313" key="4">
    <source>
        <dbReference type="Proteomes" id="UP000001917"/>
    </source>
</evidence>
<dbReference type="RefSeq" id="WP_012809895.1">
    <property type="nucleotide sequence ID" value="NC_013205.1"/>
</dbReference>
<dbReference type="eggNOG" id="COG1476">
    <property type="taxonomic scope" value="Bacteria"/>
</dbReference>
<dbReference type="SUPFAM" id="SSF47413">
    <property type="entry name" value="lambda repressor-like DNA-binding domains"/>
    <property type="match status" value="1"/>
</dbReference>
<name>C8WS95_ALIAD</name>